<feature type="transmembrane region" description="Helical" evidence="1">
    <location>
        <begin position="19"/>
        <end position="41"/>
    </location>
</feature>
<feature type="transmembrane region" description="Helical" evidence="1">
    <location>
        <begin position="62"/>
        <end position="95"/>
    </location>
</feature>
<dbReference type="PROSITE" id="PS51257">
    <property type="entry name" value="PROKAR_LIPOPROTEIN"/>
    <property type="match status" value="1"/>
</dbReference>
<keyword evidence="1" id="KW-1133">Transmembrane helix</keyword>
<gene>
    <name evidence="2" type="ORF">B0I32_110182</name>
</gene>
<dbReference type="EMBL" id="PVNG01000010">
    <property type="protein sequence ID" value="PRX63730.1"/>
    <property type="molecule type" value="Genomic_DNA"/>
</dbReference>
<evidence type="ECO:0000313" key="3">
    <source>
        <dbReference type="Proteomes" id="UP000238312"/>
    </source>
</evidence>
<evidence type="ECO:0000256" key="1">
    <source>
        <dbReference type="SAM" id="Phobius"/>
    </source>
</evidence>
<proteinExistence type="predicted"/>
<evidence type="ECO:0008006" key="4">
    <source>
        <dbReference type="Google" id="ProtNLM"/>
    </source>
</evidence>
<dbReference type="AlphaFoldDB" id="A0A2T0MXC7"/>
<keyword evidence="3" id="KW-1185">Reference proteome</keyword>
<reference evidence="2 3" key="1">
    <citation type="submission" date="2018-03" db="EMBL/GenBank/DDBJ databases">
        <title>Genomic Encyclopedia of Type Strains, Phase III (KMG-III): the genomes of soil and plant-associated and newly described type strains.</title>
        <authorList>
            <person name="Whitman W."/>
        </authorList>
    </citation>
    <scope>NUCLEOTIDE SEQUENCE [LARGE SCALE GENOMIC DNA]</scope>
    <source>
        <strain evidence="2 3">CGMCC 4.7104</strain>
    </source>
</reference>
<keyword evidence="1" id="KW-0812">Transmembrane</keyword>
<dbReference type="OrthoDB" id="3538647at2"/>
<sequence>MDDAVARGYVERGFEASTWWRSVATLAFLAAVGCAQAAGFGRVANSRQAQVMRRIGTGTDAAFRLFCAFRAGVSALCGTVLGAVLGCAAGITLLWPLTVRGGWEDPARVSFETPWTVVVAVVAGIPVLAAVLGAVLARERPHIPAPPAGRPWVHEVG</sequence>
<organism evidence="2 3">
    <name type="scientific">Nonomuraea fuscirosea</name>
    <dbReference type="NCBI Taxonomy" id="1291556"/>
    <lineage>
        <taxon>Bacteria</taxon>
        <taxon>Bacillati</taxon>
        <taxon>Actinomycetota</taxon>
        <taxon>Actinomycetes</taxon>
        <taxon>Streptosporangiales</taxon>
        <taxon>Streptosporangiaceae</taxon>
        <taxon>Nonomuraea</taxon>
    </lineage>
</organism>
<comment type="caution">
    <text evidence="2">The sequence shown here is derived from an EMBL/GenBank/DDBJ whole genome shotgun (WGS) entry which is preliminary data.</text>
</comment>
<name>A0A2T0MXC7_9ACTN</name>
<dbReference type="Proteomes" id="UP000238312">
    <property type="component" value="Unassembled WGS sequence"/>
</dbReference>
<protein>
    <recommendedName>
        <fullName evidence="4">FtsX-like permease family protein</fullName>
    </recommendedName>
</protein>
<evidence type="ECO:0000313" key="2">
    <source>
        <dbReference type="EMBL" id="PRX63730.1"/>
    </source>
</evidence>
<accession>A0A2T0MXC7</accession>
<feature type="transmembrane region" description="Helical" evidence="1">
    <location>
        <begin position="115"/>
        <end position="137"/>
    </location>
</feature>
<dbReference type="RefSeq" id="WP_106243161.1">
    <property type="nucleotide sequence ID" value="NZ_PVNG01000010.1"/>
</dbReference>
<keyword evidence="1" id="KW-0472">Membrane</keyword>